<feature type="transmembrane region" description="Helical" evidence="12">
    <location>
        <begin position="52"/>
        <end position="76"/>
    </location>
</feature>
<reference evidence="14 15" key="1">
    <citation type="journal article" date="2017" name="ISME J.">
        <title>Energy and carbon metabolisms in a deep terrestrial subsurface fluid microbial community.</title>
        <authorList>
            <person name="Momper L."/>
            <person name="Jungbluth S.P."/>
            <person name="Lee M.D."/>
            <person name="Amend J.P."/>
        </authorList>
    </citation>
    <scope>NUCLEOTIDE SEQUENCE [LARGE SCALE GENOMIC DNA]</scope>
    <source>
        <strain evidence="14">SURF_17</strain>
    </source>
</reference>
<evidence type="ECO:0000256" key="7">
    <source>
        <dbReference type="ARBA" id="ARBA00022723"/>
    </source>
</evidence>
<dbReference type="Pfam" id="PF03264">
    <property type="entry name" value="Cytochrom_NNT"/>
    <property type="match status" value="1"/>
</dbReference>
<evidence type="ECO:0000256" key="1">
    <source>
        <dbReference type="ARBA" id="ARBA00004236"/>
    </source>
</evidence>
<evidence type="ECO:0000259" key="13">
    <source>
        <dbReference type="Pfam" id="PF03264"/>
    </source>
</evidence>
<evidence type="ECO:0000256" key="12">
    <source>
        <dbReference type="SAM" id="Phobius"/>
    </source>
</evidence>
<evidence type="ECO:0000256" key="8">
    <source>
        <dbReference type="ARBA" id="ARBA00022982"/>
    </source>
</evidence>
<dbReference type="Proteomes" id="UP000285961">
    <property type="component" value="Unassembled WGS sequence"/>
</dbReference>
<evidence type="ECO:0000256" key="5">
    <source>
        <dbReference type="ARBA" id="ARBA00022617"/>
    </source>
</evidence>
<dbReference type="InterPro" id="IPR038266">
    <property type="entry name" value="NapC/NirT_cytc_sf"/>
</dbReference>
<evidence type="ECO:0000256" key="9">
    <source>
        <dbReference type="ARBA" id="ARBA00022989"/>
    </source>
</evidence>
<dbReference type="GO" id="GO:0009055">
    <property type="term" value="F:electron transfer activity"/>
    <property type="evidence" value="ECO:0007669"/>
    <property type="project" value="TreeGrafter"/>
</dbReference>
<keyword evidence="11 12" id="KW-0472">Membrane</keyword>
<evidence type="ECO:0000313" key="14">
    <source>
        <dbReference type="EMBL" id="RJP73904.1"/>
    </source>
</evidence>
<dbReference type="GO" id="GO:0009061">
    <property type="term" value="P:anaerobic respiration"/>
    <property type="evidence" value="ECO:0007669"/>
    <property type="project" value="TreeGrafter"/>
</dbReference>
<dbReference type="Gene3D" id="1.10.3820.10">
    <property type="entry name" value="Di-heme elbow motif domain"/>
    <property type="match status" value="1"/>
</dbReference>
<keyword evidence="8" id="KW-0249">Electron transport</keyword>
<feature type="transmembrane region" description="Helical" evidence="12">
    <location>
        <begin position="21"/>
        <end position="40"/>
    </location>
</feature>
<dbReference type="GO" id="GO:0046872">
    <property type="term" value="F:metal ion binding"/>
    <property type="evidence" value="ECO:0007669"/>
    <property type="project" value="UniProtKB-KW"/>
</dbReference>
<comment type="subcellular location">
    <subcellularLocation>
        <location evidence="1">Cell membrane</location>
    </subcellularLocation>
</comment>
<feature type="domain" description="NapC/NirT cytochrome c N-terminal" evidence="13">
    <location>
        <begin position="104"/>
        <end position="193"/>
    </location>
</feature>
<evidence type="ECO:0000256" key="2">
    <source>
        <dbReference type="ARBA" id="ARBA00007395"/>
    </source>
</evidence>
<name>A0A419F5X9_9BACT</name>
<comment type="similarity">
    <text evidence="2">Belongs to the NapC/NirT/NrfH family.</text>
</comment>
<dbReference type="SUPFAM" id="SSF48695">
    <property type="entry name" value="Multiheme cytochromes"/>
    <property type="match status" value="1"/>
</dbReference>
<evidence type="ECO:0000256" key="6">
    <source>
        <dbReference type="ARBA" id="ARBA00022692"/>
    </source>
</evidence>
<feature type="transmembrane region" description="Helical" evidence="12">
    <location>
        <begin position="109"/>
        <end position="128"/>
    </location>
</feature>
<keyword evidence="5" id="KW-0349">Heme</keyword>
<keyword evidence="7" id="KW-0479">Metal-binding</keyword>
<dbReference type="PANTHER" id="PTHR30333:SF1">
    <property type="entry name" value="CYTOCHROME C-TYPE PROTEIN NAPC"/>
    <property type="match status" value="1"/>
</dbReference>
<evidence type="ECO:0000313" key="15">
    <source>
        <dbReference type="Proteomes" id="UP000285961"/>
    </source>
</evidence>
<dbReference type="InterPro" id="IPR051174">
    <property type="entry name" value="Cytochrome_c-type_ET"/>
</dbReference>
<dbReference type="InterPro" id="IPR036280">
    <property type="entry name" value="Multihaem_cyt_sf"/>
</dbReference>
<keyword evidence="4" id="KW-1003">Cell membrane</keyword>
<gene>
    <name evidence="14" type="ORF">C4532_03515</name>
</gene>
<evidence type="ECO:0000256" key="10">
    <source>
        <dbReference type="ARBA" id="ARBA00023004"/>
    </source>
</evidence>
<comment type="caution">
    <text evidence="14">The sequence shown here is derived from an EMBL/GenBank/DDBJ whole genome shotgun (WGS) entry which is preliminary data.</text>
</comment>
<keyword evidence="9 12" id="KW-1133">Transmembrane helix</keyword>
<dbReference type="PANTHER" id="PTHR30333">
    <property type="entry name" value="CYTOCHROME C-TYPE PROTEIN"/>
    <property type="match status" value="1"/>
</dbReference>
<accession>A0A419F5X9</accession>
<sequence length="504" mass="57046">MTSNSQPEKAKKPLIINRTSIAGMIIGGSALFLFLFFLGLDFFGGGGSPYTGIVTYFVLPIFLIVGLLLVIIGVILRRRRIHLKHPEAMPLFPTLDLNSPKNRRILTRIVLLALVFLLLSGVGSYRAYHFSDSVMFCGQTCHQVMEPEYTAYRNSPHARVACVDCHIGPGADWFVKSKLSGMYQIYATVFNKYPRPIPVPVKNLRPAQETCEQCHWPKQFYGAVQKENHHFLSDEQNTPWVIRLLIRVGGGDPTFAPVGGIHWHMSIENKIEYIATDKQRQNIAWIRKTDENGTVTVYESQDEPLDKSPESYEIRRMDCIDCHDRPTHIYRSPNAAVNLALQTRRIDPSLPYIKAKGVELLANEYDSTDVALQTISDELKAYYKAEYPDVYGTKTALIEAAIDELENIYRNNFFPYMKVKWSVYPDNVGHLIWEGCFRCHDERHVTKAGQTIGKDCDACHVIISQGTEAETAVSLDGLEFKHPVDIGEAWKETNCNECHTGAMP</sequence>
<dbReference type="GO" id="GO:0005886">
    <property type="term" value="C:plasma membrane"/>
    <property type="evidence" value="ECO:0007669"/>
    <property type="project" value="UniProtKB-SubCell"/>
</dbReference>
<evidence type="ECO:0000256" key="3">
    <source>
        <dbReference type="ARBA" id="ARBA00022448"/>
    </source>
</evidence>
<keyword evidence="10" id="KW-0408">Iron</keyword>
<evidence type="ECO:0000256" key="4">
    <source>
        <dbReference type="ARBA" id="ARBA00022475"/>
    </source>
</evidence>
<proteinExistence type="inferred from homology"/>
<dbReference type="InterPro" id="IPR005126">
    <property type="entry name" value="NapC/NirT_cyt_c_N"/>
</dbReference>
<keyword evidence="6 12" id="KW-0812">Transmembrane</keyword>
<protein>
    <submittedName>
        <fullName evidence="14">Cytochrome C</fullName>
    </submittedName>
</protein>
<dbReference type="AlphaFoldDB" id="A0A419F5X9"/>
<evidence type="ECO:0000256" key="11">
    <source>
        <dbReference type="ARBA" id="ARBA00023136"/>
    </source>
</evidence>
<organism evidence="14 15">
    <name type="scientific">Candidatus Abyssobacteria bacterium SURF_17</name>
    <dbReference type="NCBI Taxonomy" id="2093361"/>
    <lineage>
        <taxon>Bacteria</taxon>
        <taxon>Pseudomonadati</taxon>
        <taxon>Candidatus Hydrogenedentota</taxon>
        <taxon>Candidatus Abyssobacteria</taxon>
    </lineage>
</organism>
<keyword evidence="3" id="KW-0813">Transport</keyword>
<dbReference type="EMBL" id="QZKI01000022">
    <property type="protein sequence ID" value="RJP73904.1"/>
    <property type="molecule type" value="Genomic_DNA"/>
</dbReference>